<protein>
    <submittedName>
        <fullName evidence="1">Uncharacterized protein</fullName>
    </submittedName>
</protein>
<name>A0ABR7XWM5_9SPHI</name>
<sequence length="159" mass="18862">MRYYWDLIQHFFVSNSRHGTHSPFVYELASAVIYNVACVRPHAVAVPLGFNPKYRNLLLDILTYMNVERLDYLGQSDHGDALFADLRGSAVDQITEAVRKGKMIIIHEPFRTRKTKRIWRQLVQSTDVVVAINLFHFGILMYRKEQRKENFRLRYPFWK</sequence>
<keyword evidence="2" id="KW-1185">Reference proteome</keyword>
<gene>
    <name evidence="1" type="ORF">H8B21_18020</name>
</gene>
<dbReference type="EMBL" id="JACNYL010000005">
    <property type="protein sequence ID" value="MBD1423460.1"/>
    <property type="molecule type" value="Genomic_DNA"/>
</dbReference>
<proteinExistence type="predicted"/>
<accession>A0ABR7XWM5</accession>
<dbReference type="RefSeq" id="WP_190315246.1">
    <property type="nucleotide sequence ID" value="NZ_JACNYL010000005.1"/>
</dbReference>
<dbReference type="Proteomes" id="UP000651112">
    <property type="component" value="Unassembled WGS sequence"/>
</dbReference>
<organism evidence="1 2">
    <name type="scientific">Sphingobacterium chuzhouense</name>
    <dbReference type="NCBI Taxonomy" id="1742264"/>
    <lineage>
        <taxon>Bacteria</taxon>
        <taxon>Pseudomonadati</taxon>
        <taxon>Bacteroidota</taxon>
        <taxon>Sphingobacteriia</taxon>
        <taxon>Sphingobacteriales</taxon>
        <taxon>Sphingobacteriaceae</taxon>
        <taxon>Sphingobacterium</taxon>
    </lineage>
</organism>
<evidence type="ECO:0000313" key="1">
    <source>
        <dbReference type="EMBL" id="MBD1423460.1"/>
    </source>
</evidence>
<evidence type="ECO:0000313" key="2">
    <source>
        <dbReference type="Proteomes" id="UP000651112"/>
    </source>
</evidence>
<reference evidence="1 2" key="1">
    <citation type="submission" date="2020-08" db="EMBL/GenBank/DDBJ databases">
        <title>Sphingobacterium sp. DN00404 isolated from aquaculture water.</title>
        <authorList>
            <person name="Zhang M."/>
        </authorList>
    </citation>
    <scope>NUCLEOTIDE SEQUENCE [LARGE SCALE GENOMIC DNA]</scope>
    <source>
        <strain evidence="1 2">KCTC 42746</strain>
    </source>
</reference>
<comment type="caution">
    <text evidence="1">The sequence shown here is derived from an EMBL/GenBank/DDBJ whole genome shotgun (WGS) entry which is preliminary data.</text>
</comment>